<evidence type="ECO:0000313" key="3">
    <source>
        <dbReference type="EMBL" id="MEM0517169.1"/>
    </source>
</evidence>
<dbReference type="RefSeq" id="WP_342686586.1">
    <property type="nucleotide sequence ID" value="NZ_JAZBJM010000001.1"/>
</dbReference>
<dbReference type="Proteomes" id="UP001390963">
    <property type="component" value="Unassembled WGS sequence"/>
</dbReference>
<dbReference type="Gene3D" id="2.60.120.430">
    <property type="entry name" value="Galactose-binding lectin"/>
    <property type="match status" value="1"/>
</dbReference>
<evidence type="ECO:0000256" key="1">
    <source>
        <dbReference type="ARBA" id="ARBA00007884"/>
    </source>
</evidence>
<gene>
    <name evidence="4" type="ORF">VZD24_01055</name>
    <name evidence="3" type="ORF">VZD85_02305</name>
</gene>
<dbReference type="AlphaFoldDB" id="A0AB35YSX3"/>
<dbReference type="PANTHER" id="PTHR13194">
    <property type="entry name" value="COMPLEX I INTERMEDIATE-ASSOCIATED PROTEIN 30"/>
    <property type="match status" value="1"/>
</dbReference>
<comment type="caution">
    <text evidence="3">The sequence shown here is derived from an EMBL/GenBank/DDBJ whole genome shotgun (WGS) entry which is preliminary data.</text>
</comment>
<dbReference type="EMBL" id="JBANCF010000001">
    <property type="protein sequence ID" value="MEM0572090.1"/>
    <property type="molecule type" value="Genomic_DNA"/>
</dbReference>
<reference evidence="3 6" key="1">
    <citation type="submission" date="2024-01" db="EMBL/GenBank/DDBJ databases">
        <title>Aequorivita flavus sp. nov., isolated from deep-sea sediment.</title>
        <authorList>
            <person name="Chen X."/>
        </authorList>
    </citation>
    <scope>NUCLEOTIDE SEQUENCE</scope>
    <source>
        <strain evidence="3">MCCC 1A16923</strain>
        <strain evidence="4 6">MCCC 1A16935</strain>
    </source>
</reference>
<name>A0AB35YSX3_9FLAO</name>
<proteinExistence type="inferred from homology"/>
<protein>
    <submittedName>
        <fullName evidence="3">CIA30 family protein</fullName>
    </submittedName>
</protein>
<evidence type="ECO:0000313" key="5">
    <source>
        <dbReference type="Proteomes" id="UP001388259"/>
    </source>
</evidence>
<dbReference type="InterPro" id="IPR008979">
    <property type="entry name" value="Galactose-bd-like_sf"/>
</dbReference>
<dbReference type="PANTHER" id="PTHR13194:SF19">
    <property type="entry name" value="NAD(P)-BINDING ROSSMANN-FOLD SUPERFAMILY PROTEIN"/>
    <property type="match status" value="1"/>
</dbReference>
<evidence type="ECO:0000313" key="4">
    <source>
        <dbReference type="EMBL" id="MEM0572090.1"/>
    </source>
</evidence>
<evidence type="ECO:0000313" key="6">
    <source>
        <dbReference type="Proteomes" id="UP001390963"/>
    </source>
</evidence>
<comment type="similarity">
    <text evidence="1">Belongs to the CIA30 family.</text>
</comment>
<keyword evidence="6" id="KW-1185">Reference proteome</keyword>
<dbReference type="Proteomes" id="UP001388259">
    <property type="component" value="Unassembled WGS sequence"/>
</dbReference>
<accession>A0AB35YSX3</accession>
<evidence type="ECO:0000259" key="2">
    <source>
        <dbReference type="Pfam" id="PF08547"/>
    </source>
</evidence>
<feature type="domain" description="NADH:ubiquinone oxidoreductase intermediate-associated protein 30" evidence="2">
    <location>
        <begin position="20"/>
        <end position="170"/>
    </location>
</feature>
<dbReference type="EMBL" id="JAZBJM010000001">
    <property type="protein sequence ID" value="MEM0517169.1"/>
    <property type="molecule type" value="Genomic_DNA"/>
</dbReference>
<dbReference type="InterPro" id="IPR013857">
    <property type="entry name" value="NADH-UbQ_OxRdtase-assoc_prot30"/>
</dbReference>
<dbReference type="InterPro" id="IPR039131">
    <property type="entry name" value="NDUFAF1"/>
</dbReference>
<sequence length="176" mass="20317">MKYFIFILILFQGMNTKIIFDFNKESNLQDWGIVDDAVMGGKSTSEIKLNANGFGVFKGQVSVANNGGFSSVRYQFNKLNVAKYSKIRIRLKGDGKDYQFRIKDNADNYYSYIATFSTANTWENIEIDLKNMYPSLRGRKLDIPNFSHNYIEQIAFLIANKKDENFELLIDTIELI</sequence>
<organism evidence="3 5">
    <name type="scientific">Aequorivita flava</name>
    <dbReference type="NCBI Taxonomy" id="3114371"/>
    <lineage>
        <taxon>Bacteria</taxon>
        <taxon>Pseudomonadati</taxon>
        <taxon>Bacteroidota</taxon>
        <taxon>Flavobacteriia</taxon>
        <taxon>Flavobacteriales</taxon>
        <taxon>Flavobacteriaceae</taxon>
        <taxon>Aequorivita</taxon>
    </lineage>
</organism>
<dbReference type="Pfam" id="PF08547">
    <property type="entry name" value="CIA30"/>
    <property type="match status" value="1"/>
</dbReference>
<dbReference type="SUPFAM" id="SSF49785">
    <property type="entry name" value="Galactose-binding domain-like"/>
    <property type="match status" value="1"/>
</dbReference>